<dbReference type="InterPro" id="IPR000792">
    <property type="entry name" value="Tscrpt_reg_LuxR_C"/>
</dbReference>
<name>A0A7T4N5Z8_9BURK</name>
<dbReference type="Proteomes" id="UP000595610">
    <property type="component" value="Chromosome 2"/>
</dbReference>
<dbReference type="RefSeq" id="WP_042325126.1">
    <property type="nucleotide sequence ID" value="NZ_CP066076.1"/>
</dbReference>
<dbReference type="PROSITE" id="PS50043">
    <property type="entry name" value="HTH_LUXR_2"/>
    <property type="match status" value="1"/>
</dbReference>
<evidence type="ECO:0000313" key="3">
    <source>
        <dbReference type="Proteomes" id="UP000595610"/>
    </source>
</evidence>
<dbReference type="Gene3D" id="1.10.10.10">
    <property type="entry name" value="Winged helix-like DNA-binding domain superfamily/Winged helix DNA-binding domain"/>
    <property type="match status" value="1"/>
</dbReference>
<proteinExistence type="predicted"/>
<accession>A0A7T4N5Z8</accession>
<reference evidence="2 3" key="1">
    <citation type="submission" date="2020-12" db="EMBL/GenBank/DDBJ databases">
        <title>FDA dAtabase for Regulatory Grade micrObial Sequences (FDA-ARGOS): Supporting development and validation of Infectious Disease Dx tests.</title>
        <authorList>
            <person name="Nelson B."/>
            <person name="Plummer A."/>
            <person name="Tallon L."/>
            <person name="Sadzewicz L."/>
            <person name="Zhao X."/>
            <person name="Boylan J."/>
            <person name="Ott S."/>
            <person name="Bowen H."/>
            <person name="Vavikolanu K."/>
            <person name="Mehta A."/>
            <person name="Aluvathingal J."/>
            <person name="Nadendla S."/>
            <person name="Myers T."/>
            <person name="Yan Y."/>
            <person name="Sichtig H."/>
        </authorList>
    </citation>
    <scope>NUCLEOTIDE SEQUENCE [LARGE SCALE GENOMIC DNA]</scope>
    <source>
        <strain evidence="2 3">FDAARGOS_1049</strain>
    </source>
</reference>
<evidence type="ECO:0000313" key="2">
    <source>
        <dbReference type="EMBL" id="QQC65875.1"/>
    </source>
</evidence>
<organism evidence="2 3">
    <name type="scientific">Paraburkholderia ginsengisoli</name>
    <dbReference type="NCBI Taxonomy" id="311231"/>
    <lineage>
        <taxon>Bacteria</taxon>
        <taxon>Pseudomonadati</taxon>
        <taxon>Pseudomonadota</taxon>
        <taxon>Betaproteobacteria</taxon>
        <taxon>Burkholderiales</taxon>
        <taxon>Burkholderiaceae</taxon>
        <taxon>Paraburkholderia</taxon>
    </lineage>
</organism>
<evidence type="ECO:0000259" key="1">
    <source>
        <dbReference type="PROSITE" id="PS50043"/>
    </source>
</evidence>
<keyword evidence="3" id="KW-1185">Reference proteome</keyword>
<dbReference type="InterPro" id="IPR016032">
    <property type="entry name" value="Sig_transdc_resp-reg_C-effctor"/>
</dbReference>
<gene>
    <name evidence="2" type="ORF">I6I06_24060</name>
</gene>
<dbReference type="InterPro" id="IPR036388">
    <property type="entry name" value="WH-like_DNA-bd_sf"/>
</dbReference>
<dbReference type="SUPFAM" id="SSF46894">
    <property type="entry name" value="C-terminal effector domain of the bipartite response regulators"/>
    <property type="match status" value="1"/>
</dbReference>
<dbReference type="AlphaFoldDB" id="A0A7T4N5Z8"/>
<dbReference type="SMART" id="SM00421">
    <property type="entry name" value="HTH_LUXR"/>
    <property type="match status" value="1"/>
</dbReference>
<sequence>MAERKVVLGRAIDAAHHLLDPVPPWDDVLSTARDLVGADSGTLIVFDNQRRLLNLTAVGFTESCSRDYNGYFYSHDVLERDSRSAPAGTWLDTGQMYSNRQLQRTEFHADFMRKHRMAQIFVLVVESSPLLRAAIGFQRSSVDPNAVARLTNGDADRYFRKLRELLALRHQQLLGGLLAVETAFSALDEAICLVMVDATVVRTSAHTQPFFSDDVGFLIRRGVLSHRDPAINARFASALRGCSEDGRSRRVVIPAGWGRTTIADIGVATKFFGLVPNAVFFVRLRRRSAFASPDADELQAVFSITPAEARVLAGLAAGHSVTEIAALRRSSEQTVRKQVSSLMRKMECHRQSELVKLALMV</sequence>
<dbReference type="KEGG" id="pgis:I6I06_24060"/>
<dbReference type="EMBL" id="CP066076">
    <property type="protein sequence ID" value="QQC65875.1"/>
    <property type="molecule type" value="Genomic_DNA"/>
</dbReference>
<dbReference type="Pfam" id="PF00196">
    <property type="entry name" value="GerE"/>
    <property type="match status" value="1"/>
</dbReference>
<protein>
    <submittedName>
        <fullName evidence="2">Helix-turn-helix transcriptional regulator</fullName>
    </submittedName>
</protein>
<dbReference type="GO" id="GO:0003677">
    <property type="term" value="F:DNA binding"/>
    <property type="evidence" value="ECO:0007669"/>
    <property type="project" value="InterPro"/>
</dbReference>
<dbReference type="GO" id="GO:0006355">
    <property type="term" value="P:regulation of DNA-templated transcription"/>
    <property type="evidence" value="ECO:0007669"/>
    <property type="project" value="InterPro"/>
</dbReference>
<feature type="domain" description="HTH luxR-type" evidence="1">
    <location>
        <begin position="297"/>
        <end position="361"/>
    </location>
</feature>